<reference evidence="3" key="2">
    <citation type="submission" date="2023-01" db="EMBL/GenBank/DDBJ databases">
        <authorList>
            <person name="Sun Q."/>
            <person name="Evtushenko L."/>
        </authorList>
    </citation>
    <scope>NUCLEOTIDE SEQUENCE</scope>
    <source>
        <strain evidence="3">VKM Ac-1401</strain>
    </source>
</reference>
<feature type="domain" description="YncI copper-binding" evidence="2">
    <location>
        <begin position="53"/>
        <end position="199"/>
    </location>
</feature>
<organism evidence="3 4">
    <name type="scientific">Leifsonia poae</name>
    <dbReference type="NCBI Taxonomy" id="110933"/>
    <lineage>
        <taxon>Bacteria</taxon>
        <taxon>Bacillati</taxon>
        <taxon>Actinomycetota</taxon>
        <taxon>Actinomycetes</taxon>
        <taxon>Micrococcales</taxon>
        <taxon>Microbacteriaceae</taxon>
        <taxon>Leifsonia</taxon>
    </lineage>
</organism>
<reference evidence="3" key="1">
    <citation type="journal article" date="2014" name="Int. J. Syst. Evol. Microbiol.">
        <title>Complete genome sequence of Corynebacterium casei LMG S-19264T (=DSM 44701T), isolated from a smear-ripened cheese.</title>
        <authorList>
            <consortium name="US DOE Joint Genome Institute (JGI-PGF)"/>
            <person name="Walter F."/>
            <person name="Albersmeier A."/>
            <person name="Kalinowski J."/>
            <person name="Ruckert C."/>
        </authorList>
    </citation>
    <scope>NUCLEOTIDE SEQUENCE</scope>
    <source>
        <strain evidence="3">VKM Ac-1401</strain>
    </source>
</reference>
<dbReference type="EMBL" id="BSEN01000006">
    <property type="protein sequence ID" value="GLJ75909.1"/>
    <property type="molecule type" value="Genomic_DNA"/>
</dbReference>
<dbReference type="Gene3D" id="2.60.40.2230">
    <property type="entry name" value="Uncharacterised protein YcnI-like PF07987, DUF1775"/>
    <property type="match status" value="1"/>
</dbReference>
<dbReference type="Pfam" id="PF07987">
    <property type="entry name" value="DUF1775"/>
    <property type="match status" value="1"/>
</dbReference>
<evidence type="ECO:0000313" key="4">
    <source>
        <dbReference type="Proteomes" id="UP001142372"/>
    </source>
</evidence>
<feature type="transmembrane region" description="Helical" evidence="1">
    <location>
        <begin position="232"/>
        <end position="256"/>
    </location>
</feature>
<dbReference type="Proteomes" id="UP001142372">
    <property type="component" value="Unassembled WGS sequence"/>
</dbReference>
<proteinExistence type="predicted"/>
<dbReference type="CDD" id="cd08545">
    <property type="entry name" value="YcnI_like"/>
    <property type="match status" value="1"/>
</dbReference>
<dbReference type="AlphaFoldDB" id="A0A9W6H9H4"/>
<keyword evidence="4" id="KW-1185">Reference proteome</keyword>
<keyword evidence="1" id="KW-1133">Transmembrane helix</keyword>
<evidence type="ECO:0000313" key="3">
    <source>
        <dbReference type="EMBL" id="GLJ75909.1"/>
    </source>
</evidence>
<keyword evidence="1" id="KW-0812">Transmembrane</keyword>
<evidence type="ECO:0000259" key="2">
    <source>
        <dbReference type="Pfam" id="PF07987"/>
    </source>
</evidence>
<keyword evidence="1" id="KW-0472">Membrane</keyword>
<protein>
    <recommendedName>
        <fullName evidence="2">YncI copper-binding domain-containing protein</fullName>
    </recommendedName>
</protein>
<dbReference type="InterPro" id="IPR012533">
    <property type="entry name" value="YcnI-copper_dom"/>
</dbReference>
<accession>A0A9W6H9H4</accession>
<name>A0A9W6H9H4_9MICO</name>
<gene>
    <name evidence="3" type="ORF">GCM10017584_14830</name>
</gene>
<dbReference type="InterPro" id="IPR038507">
    <property type="entry name" value="YcnI-like_sf"/>
</dbReference>
<comment type="caution">
    <text evidence="3">The sequence shown here is derived from an EMBL/GenBank/DDBJ whole genome shotgun (WGS) entry which is preliminary data.</text>
</comment>
<evidence type="ECO:0000256" key="1">
    <source>
        <dbReference type="SAM" id="Phobius"/>
    </source>
</evidence>
<sequence length="266" mass="27065">MVAPSVIARTRIRFRPNDFDQDIPMKKRTIAASIAAGTTALLLLGAPLAASAHVHVDPDQATPGSYTTLTFRVPTESATAGTVKLVVDLPTDHPFTSVSYLPIAGWTTTVDTEKLSKPVTAEGGTITEAPVRVTWTAGSGVSIAPGQFQQFTISAGAVPDVGSLALPTHQTYSDGTVVDWTEATPASGKEPEHPAPTLYVNDPVPAGDESPLVATATPAPAPAAASDGITDAVAIGLGIAGLALGAIALVVAVFAVTRRSRGQAGA</sequence>